<gene>
    <name evidence="11" type="ORF">BGZ99_003598</name>
</gene>
<dbReference type="GO" id="GO:0000209">
    <property type="term" value="P:protein polyubiquitination"/>
    <property type="evidence" value="ECO:0007669"/>
    <property type="project" value="TreeGrafter"/>
</dbReference>
<dbReference type="PROSITE" id="PS51192">
    <property type="entry name" value="HELICASE_ATP_BIND_1"/>
    <property type="match status" value="1"/>
</dbReference>
<proteinExistence type="predicted"/>
<dbReference type="OrthoDB" id="5330228at2759"/>
<evidence type="ECO:0000256" key="2">
    <source>
        <dbReference type="ARBA" id="ARBA00022741"/>
    </source>
</evidence>
<accession>A0A9P6UW60</accession>
<sequence>MHPAWTLLPEVLAARCPSCATSRVRKLSHLDPHDPPSEPAAKRRMLDDSVVAVDVERAAHSTTQSGSSQEAGHVRNKHDWILARQWRELLGHVPSTLPPCGHALDLQAQHVPVSLTLQDGTAMVMLSNDILAMRQDDPEDLSWGSDFGARDVPRSRTLLAAVNALKHTNQIALDATICQRDSPPSAALHVRFDLYFRTTLLSGSLSCRGSIAPEMQDLVRLAFPPLVDASHRFTDNAIKDLYAHLRPAATVEPPSGIQPALLQPQLLPFQRRSVAWCLQRECGIVNPAGEVEYKEPTALEKLPFSWEHITTPAGESLFINRLCGLLCRGDPQLVDPEPEPRGGILAEEMGLGKTVEMLALILLNRRKLDTEDMAVDAPPSETSVLEEQLSHAHLDDSEQTGRSTSLETEVDNSGTSDVSSTASLIKSAATLIITPISILHQWASEIENHAPSLRVFVYTDTAYEQITAEQLARYDVVLTTYPVLSKEINYTNQYDRPRRYERQYVPRKSHFVMIDWWRVCLDEAQMIEGVSVSQAAAMTLMIPRVMSWAISGTPIRRHIEDLQSLLLFLNQEPVASNKRLWKLLSSFSFRSTFVSSYQRIMHRYAKRDVVQELALPPQFRQIYGIHFTEIERANYNEKWEQCLAECDVDIANDNSEEAESLQSWFMRLRQTCCHPQIGSRNKEALGKTNLRTIDEVLGVMVQQNNAQLYIKERNLFITKLKRAVLKARIHKDIAELQPFKLLEDNAARQVTLWQAKFEELRVKRVQERLEAQAASREKGKEVKQELSEYNEDDLDDIDILSKSKPAADDPYGTAMMRHRDWLEQQHRTLFFTANLYHELEMEAEETDYYKQAEDIRQQILALPEQKFDKVLEFIRGMVQRMTLDSHYSVPSSSFAGGIVMSRHLERLRFISNLLNQQLEILSRWRQDLTQRLTQPLMQDGEEGEQYQFSIDLQHTLESYLHFYGRMLLFRRDLVSGSEETVTKLVADVKAQRERAEMVKRRENRIRTFKRKGGEEKQAPKEEDLDKRLEKEMNDLVTEDLASTLRSIRADIKAVANDNSYPSAERQMAEVEDLRLKDEQTRQAKLILDLEKEVVHFRYLTAARTGYYKQLQVISDTVQDIESYDPEEDIGDCLEEENKLQTEIIRLVSKQRYLDHLAETNQEEIDSKEERLCLICRSQYDLGLVTECGHVFCEHCLLEWTKNHHKCPSCNSQISRRRLARVTMAEPVANGLGTESSTDVDSLAVALGSSLSDLAADADKNAGMNESANTDKVLPTRRDDAAHMQLVPEAIRRMPVQDGYGSKIDSIVRHISFLVREDASTKCLVFSQWSNLLALLGDSLKNNRIGFVRLQGSSIKTAVKEFKENPDKHVFMLHAKSQSAGLTLLSATHIFICEPLVNPVLQAQAVSRVHRIGQTKETFVYYYLIQRTVEVPCFDLFERKQAAAAGASLMDHHQDLEQETQEAVAESSQAAKRRDPQPMQRKDDAGAAMLDSDMATTASEVARAQNRNGELVKLEDLKYCFRVQKQMYLEQDAEN</sequence>
<comment type="caution">
    <text evidence="11">The sequence shown here is derived from an EMBL/GenBank/DDBJ whole genome shotgun (WGS) entry which is preliminary data.</text>
</comment>
<dbReference type="GO" id="GO:0005524">
    <property type="term" value="F:ATP binding"/>
    <property type="evidence" value="ECO:0007669"/>
    <property type="project" value="InterPro"/>
</dbReference>
<evidence type="ECO:0000256" key="6">
    <source>
        <dbReference type="ARBA" id="ARBA00022840"/>
    </source>
</evidence>
<name>A0A9P6UW60_9FUNG</name>
<dbReference type="SMART" id="SM00487">
    <property type="entry name" value="DEXDc"/>
    <property type="match status" value="1"/>
</dbReference>
<dbReference type="InterPro" id="IPR027417">
    <property type="entry name" value="P-loop_NTPase"/>
</dbReference>
<feature type="region of interest" description="Disordered" evidence="8">
    <location>
        <begin position="23"/>
        <end position="46"/>
    </location>
</feature>
<evidence type="ECO:0000259" key="9">
    <source>
        <dbReference type="PROSITE" id="PS50089"/>
    </source>
</evidence>
<organism evidence="11 12">
    <name type="scientific">Dissophora globulifera</name>
    <dbReference type="NCBI Taxonomy" id="979702"/>
    <lineage>
        <taxon>Eukaryota</taxon>
        <taxon>Fungi</taxon>
        <taxon>Fungi incertae sedis</taxon>
        <taxon>Mucoromycota</taxon>
        <taxon>Mortierellomycotina</taxon>
        <taxon>Mortierellomycetes</taxon>
        <taxon>Mortierellales</taxon>
        <taxon>Mortierellaceae</taxon>
        <taxon>Dissophora</taxon>
    </lineage>
</organism>
<keyword evidence="2" id="KW-0547">Nucleotide-binding</keyword>
<dbReference type="InterPro" id="IPR001841">
    <property type="entry name" value="Znf_RING"/>
</dbReference>
<evidence type="ECO:0000256" key="7">
    <source>
        <dbReference type="PROSITE-ProRule" id="PRU00175"/>
    </source>
</evidence>
<feature type="domain" description="RING-type" evidence="9">
    <location>
        <begin position="1172"/>
        <end position="1210"/>
    </location>
</feature>
<dbReference type="Pfam" id="PF00176">
    <property type="entry name" value="SNF2-rel_dom"/>
    <property type="match status" value="1"/>
</dbReference>
<keyword evidence="5" id="KW-0862">Zinc</keyword>
<dbReference type="GO" id="GO:0006974">
    <property type="term" value="P:DNA damage response"/>
    <property type="evidence" value="ECO:0007669"/>
    <property type="project" value="TreeGrafter"/>
</dbReference>
<dbReference type="Gene3D" id="3.40.50.10810">
    <property type="entry name" value="Tandem AAA-ATPase domain"/>
    <property type="match status" value="2"/>
</dbReference>
<dbReference type="CDD" id="cd18793">
    <property type="entry name" value="SF2_C_SNF"/>
    <property type="match status" value="1"/>
</dbReference>
<dbReference type="Proteomes" id="UP000738325">
    <property type="component" value="Unassembled WGS sequence"/>
</dbReference>
<evidence type="ECO:0000256" key="5">
    <source>
        <dbReference type="ARBA" id="ARBA00022833"/>
    </source>
</evidence>
<dbReference type="SUPFAM" id="SSF57850">
    <property type="entry name" value="RING/U-box"/>
    <property type="match status" value="1"/>
</dbReference>
<evidence type="ECO:0000256" key="3">
    <source>
        <dbReference type="ARBA" id="ARBA00022771"/>
    </source>
</evidence>
<feature type="region of interest" description="Disordered" evidence="8">
    <location>
        <begin position="1004"/>
        <end position="1027"/>
    </location>
</feature>
<dbReference type="InterPro" id="IPR017907">
    <property type="entry name" value="Znf_RING_CS"/>
</dbReference>
<evidence type="ECO:0000256" key="4">
    <source>
        <dbReference type="ARBA" id="ARBA00022801"/>
    </source>
</evidence>
<dbReference type="InterPro" id="IPR000330">
    <property type="entry name" value="SNF2_N"/>
</dbReference>
<feature type="compositionally biased region" description="Polar residues" evidence="8">
    <location>
        <begin position="400"/>
        <end position="418"/>
    </location>
</feature>
<dbReference type="InterPro" id="IPR049730">
    <property type="entry name" value="SNF2/RAD54-like_C"/>
</dbReference>
<evidence type="ECO:0000256" key="8">
    <source>
        <dbReference type="SAM" id="MobiDB-lite"/>
    </source>
</evidence>
<dbReference type="PANTHER" id="PTHR45865">
    <property type="entry name" value="E3 UBIQUITIN-PROTEIN LIGASE SHPRH FAMILY MEMBER"/>
    <property type="match status" value="1"/>
</dbReference>
<evidence type="ECO:0000313" key="11">
    <source>
        <dbReference type="EMBL" id="KAG0321928.1"/>
    </source>
</evidence>
<dbReference type="GO" id="GO:0008270">
    <property type="term" value="F:zinc ion binding"/>
    <property type="evidence" value="ECO:0007669"/>
    <property type="project" value="UniProtKB-KW"/>
</dbReference>
<evidence type="ECO:0000259" key="10">
    <source>
        <dbReference type="PROSITE" id="PS51192"/>
    </source>
</evidence>
<dbReference type="InterPro" id="IPR059033">
    <property type="entry name" value="C144_05_dom"/>
</dbReference>
<dbReference type="PROSITE" id="PS00518">
    <property type="entry name" value="ZF_RING_1"/>
    <property type="match status" value="1"/>
</dbReference>
<keyword evidence="1" id="KW-0479">Metal-binding</keyword>
<feature type="compositionally biased region" description="Basic and acidic residues" evidence="8">
    <location>
        <begin position="1471"/>
        <end position="1484"/>
    </location>
</feature>
<keyword evidence="6" id="KW-0067">ATP-binding</keyword>
<dbReference type="GO" id="GO:0061630">
    <property type="term" value="F:ubiquitin protein ligase activity"/>
    <property type="evidence" value="ECO:0007669"/>
    <property type="project" value="TreeGrafter"/>
</dbReference>
<dbReference type="GO" id="GO:0016787">
    <property type="term" value="F:hydrolase activity"/>
    <property type="evidence" value="ECO:0007669"/>
    <property type="project" value="UniProtKB-KW"/>
</dbReference>
<dbReference type="InterPro" id="IPR001650">
    <property type="entry name" value="Helicase_C-like"/>
</dbReference>
<dbReference type="Pfam" id="PF26021">
    <property type="entry name" value="Ferritin_C144_05"/>
    <property type="match status" value="1"/>
</dbReference>
<keyword evidence="3 7" id="KW-0863">Zinc-finger</keyword>
<evidence type="ECO:0000313" key="12">
    <source>
        <dbReference type="Proteomes" id="UP000738325"/>
    </source>
</evidence>
<dbReference type="PANTHER" id="PTHR45865:SF1">
    <property type="entry name" value="E3 UBIQUITIN-PROTEIN LIGASE SHPRH"/>
    <property type="match status" value="1"/>
</dbReference>
<dbReference type="Gene3D" id="3.40.50.300">
    <property type="entry name" value="P-loop containing nucleotide triphosphate hydrolases"/>
    <property type="match status" value="1"/>
</dbReference>
<dbReference type="PROSITE" id="PS50089">
    <property type="entry name" value="ZF_RING_2"/>
    <property type="match status" value="1"/>
</dbReference>
<evidence type="ECO:0000256" key="1">
    <source>
        <dbReference type="ARBA" id="ARBA00022723"/>
    </source>
</evidence>
<dbReference type="InterPro" id="IPR014001">
    <property type="entry name" value="Helicase_ATP-bd"/>
</dbReference>
<protein>
    <submittedName>
        <fullName evidence="11">Uncharacterized protein</fullName>
    </submittedName>
</protein>
<dbReference type="InterPro" id="IPR038718">
    <property type="entry name" value="SNF2-like_sf"/>
</dbReference>
<reference evidence="11" key="1">
    <citation type="journal article" date="2020" name="Fungal Divers.">
        <title>Resolving the Mortierellaceae phylogeny through synthesis of multi-gene phylogenetics and phylogenomics.</title>
        <authorList>
            <person name="Vandepol N."/>
            <person name="Liber J."/>
            <person name="Desiro A."/>
            <person name="Na H."/>
            <person name="Kennedy M."/>
            <person name="Barry K."/>
            <person name="Grigoriev I.V."/>
            <person name="Miller A.N."/>
            <person name="O'Donnell K."/>
            <person name="Stajich J.E."/>
            <person name="Bonito G."/>
        </authorList>
    </citation>
    <scope>NUCLEOTIDE SEQUENCE</scope>
    <source>
        <strain evidence="11">REB-010B</strain>
    </source>
</reference>
<feature type="compositionally biased region" description="Basic and acidic residues" evidence="8">
    <location>
        <begin position="28"/>
        <end position="46"/>
    </location>
</feature>
<dbReference type="EMBL" id="JAAAIP010000226">
    <property type="protein sequence ID" value="KAG0321928.1"/>
    <property type="molecule type" value="Genomic_DNA"/>
</dbReference>
<dbReference type="InterPro" id="IPR052583">
    <property type="entry name" value="ATP-helicase/E3_Ub-Ligase"/>
</dbReference>
<dbReference type="SUPFAM" id="SSF52540">
    <property type="entry name" value="P-loop containing nucleoside triphosphate hydrolases"/>
    <property type="match status" value="2"/>
</dbReference>
<feature type="domain" description="Helicase ATP-binding" evidence="10">
    <location>
        <begin position="334"/>
        <end position="572"/>
    </location>
</feature>
<keyword evidence="12" id="KW-1185">Reference proteome</keyword>
<keyword evidence="4" id="KW-0378">Hydrolase</keyword>
<dbReference type="Gene3D" id="3.30.40.10">
    <property type="entry name" value="Zinc/RING finger domain, C3HC4 (zinc finger)"/>
    <property type="match status" value="1"/>
</dbReference>
<dbReference type="InterPro" id="IPR013083">
    <property type="entry name" value="Znf_RING/FYVE/PHD"/>
</dbReference>
<dbReference type="SMART" id="SM00184">
    <property type="entry name" value="RING"/>
    <property type="match status" value="1"/>
</dbReference>
<dbReference type="Pfam" id="PF00271">
    <property type="entry name" value="Helicase_C"/>
    <property type="match status" value="1"/>
</dbReference>
<feature type="region of interest" description="Disordered" evidence="8">
    <location>
        <begin position="388"/>
        <end position="418"/>
    </location>
</feature>
<dbReference type="GO" id="GO:0005634">
    <property type="term" value="C:nucleus"/>
    <property type="evidence" value="ECO:0007669"/>
    <property type="project" value="TreeGrafter"/>
</dbReference>
<feature type="compositionally biased region" description="Basic and acidic residues" evidence="8">
    <location>
        <begin position="1011"/>
        <end position="1027"/>
    </location>
</feature>
<feature type="region of interest" description="Disordered" evidence="8">
    <location>
        <begin position="1454"/>
        <end position="1493"/>
    </location>
</feature>
<dbReference type="Pfam" id="PF13920">
    <property type="entry name" value="zf-C3HC4_3"/>
    <property type="match status" value="1"/>
</dbReference>